<dbReference type="InterPro" id="IPR002401">
    <property type="entry name" value="Cyt_P450_E_grp-I"/>
</dbReference>
<keyword evidence="4" id="KW-1185">Reference proteome</keyword>
<keyword evidence="1 2" id="KW-0479">Metal-binding</keyword>
<dbReference type="PANTHER" id="PTHR47951">
    <property type="entry name" value="OS08G0547900 PROTEIN"/>
    <property type="match status" value="1"/>
</dbReference>
<dbReference type="InterPro" id="IPR036396">
    <property type="entry name" value="Cyt_P450_sf"/>
</dbReference>
<dbReference type="AlphaFoldDB" id="A0AAD9X6A6"/>
<comment type="caution">
    <text evidence="3">The sequence shown here is derived from an EMBL/GenBank/DDBJ whole genome shotgun (WGS) entry which is preliminary data.</text>
</comment>
<dbReference type="Pfam" id="PF00067">
    <property type="entry name" value="p450"/>
    <property type="match status" value="1"/>
</dbReference>
<dbReference type="PRINTS" id="PR00385">
    <property type="entry name" value="P450"/>
</dbReference>
<dbReference type="Gene3D" id="1.10.630.10">
    <property type="entry name" value="Cytochrome P450"/>
    <property type="match status" value="1"/>
</dbReference>
<evidence type="ECO:0000313" key="3">
    <source>
        <dbReference type="EMBL" id="KAK2653613.1"/>
    </source>
</evidence>
<dbReference type="EMBL" id="JANJYI010000004">
    <property type="protein sequence ID" value="KAK2653613.1"/>
    <property type="molecule type" value="Genomic_DNA"/>
</dbReference>
<name>A0AAD9X6A6_9ROSI</name>
<dbReference type="InterPro" id="IPR017972">
    <property type="entry name" value="Cyt_P450_CS"/>
</dbReference>
<dbReference type="GO" id="GO:0020037">
    <property type="term" value="F:heme binding"/>
    <property type="evidence" value="ECO:0007669"/>
    <property type="project" value="InterPro"/>
</dbReference>
<feature type="binding site" description="axial binding residue" evidence="1">
    <location>
        <position position="473"/>
    </location>
    <ligand>
        <name>heme</name>
        <dbReference type="ChEBI" id="CHEBI:30413"/>
    </ligand>
    <ligandPart>
        <name>Fe</name>
        <dbReference type="ChEBI" id="CHEBI:18248"/>
    </ligandPart>
</feature>
<keyword evidence="2" id="KW-0560">Oxidoreductase</keyword>
<comment type="similarity">
    <text evidence="2">Belongs to the cytochrome P450 family.</text>
</comment>
<organism evidence="3 4">
    <name type="scientific">Dipteronia dyeriana</name>
    <dbReference type="NCBI Taxonomy" id="168575"/>
    <lineage>
        <taxon>Eukaryota</taxon>
        <taxon>Viridiplantae</taxon>
        <taxon>Streptophyta</taxon>
        <taxon>Embryophyta</taxon>
        <taxon>Tracheophyta</taxon>
        <taxon>Spermatophyta</taxon>
        <taxon>Magnoliopsida</taxon>
        <taxon>eudicotyledons</taxon>
        <taxon>Gunneridae</taxon>
        <taxon>Pentapetalae</taxon>
        <taxon>rosids</taxon>
        <taxon>malvids</taxon>
        <taxon>Sapindales</taxon>
        <taxon>Sapindaceae</taxon>
        <taxon>Hippocastanoideae</taxon>
        <taxon>Acereae</taxon>
        <taxon>Dipteronia</taxon>
    </lineage>
</organism>
<reference evidence="3" key="1">
    <citation type="journal article" date="2023" name="Plant J.">
        <title>Genome sequences and population genomics provide insights into the demographic history, inbreeding, and mutation load of two 'living fossil' tree species of Dipteronia.</title>
        <authorList>
            <person name="Feng Y."/>
            <person name="Comes H.P."/>
            <person name="Chen J."/>
            <person name="Zhu S."/>
            <person name="Lu R."/>
            <person name="Zhang X."/>
            <person name="Li P."/>
            <person name="Qiu J."/>
            <person name="Olsen K.M."/>
            <person name="Qiu Y."/>
        </authorList>
    </citation>
    <scope>NUCLEOTIDE SEQUENCE</scope>
    <source>
        <strain evidence="3">KIB01</strain>
    </source>
</reference>
<dbReference type="SUPFAM" id="SSF48264">
    <property type="entry name" value="Cytochrome P450"/>
    <property type="match status" value="1"/>
</dbReference>
<dbReference type="GO" id="GO:0005506">
    <property type="term" value="F:iron ion binding"/>
    <property type="evidence" value="ECO:0007669"/>
    <property type="project" value="InterPro"/>
</dbReference>
<keyword evidence="1 2" id="KW-0349">Heme</keyword>
<keyword evidence="1 2" id="KW-0408">Iron</keyword>
<dbReference type="FunFam" id="1.10.630.10:FF:000207">
    <property type="entry name" value="Putative cytochrome P450 superfamily protein"/>
    <property type="match status" value="1"/>
</dbReference>
<comment type="cofactor">
    <cofactor evidence="1">
        <name>heme</name>
        <dbReference type="ChEBI" id="CHEBI:30413"/>
    </cofactor>
</comment>
<evidence type="ECO:0000313" key="4">
    <source>
        <dbReference type="Proteomes" id="UP001280121"/>
    </source>
</evidence>
<accession>A0AAD9X6A6</accession>
<proteinExistence type="inferred from homology"/>
<dbReference type="GO" id="GO:0016705">
    <property type="term" value="F:oxidoreductase activity, acting on paired donors, with incorporation or reduction of molecular oxygen"/>
    <property type="evidence" value="ECO:0007669"/>
    <property type="project" value="InterPro"/>
</dbReference>
<dbReference type="PRINTS" id="PR00463">
    <property type="entry name" value="EP450I"/>
</dbReference>
<keyword evidence="2" id="KW-0503">Monooxygenase</keyword>
<dbReference type="PROSITE" id="PS00086">
    <property type="entry name" value="CYTOCHROME_P450"/>
    <property type="match status" value="1"/>
</dbReference>
<sequence>MISNFLSELSRLVIVFWSWWCDGLTQNPTSRVIPTLVAAALLAISLYAWLIKKPFTSTSVLPLPLGPPGLPLLGNLPFLEPNLPRYLAKLSEIYGPIMKLQLGRKLCVVISSPSLAKQVLNDHDAIFSNRDPTVAAIASTYGGIDILWSPSHDPEWRKLRKIFVQEMISKPSLDACYELRRQEVRKMVKDVYSKVGSSINIGEQMFITMLNVIMSMSWGGSLNGEDRNRVGIQFRQVVDKYVELWGATIISDIFPVLAWFDLQGIESKMKKLSSWFDGIFGSLIDSRTKDHQAGGENKDFLEILLDLKQQGDDKTSLSMNQVKALLLDLFLGGTHTSSTTMEWIMAELLQHPETMEKACKELEEVVGKDNIVEEFHISKLHYLGAIIKETLRLHPATPLLVPRSPCTTQTISEYTIPKGSRVLFNVWAMQRDPEAWENPLEFQPERFLRYAEKGDFQGNNYNFLPFGSGRRICPGIPLAEKMILYLVSTLLHSFEWNLPQGTTLDLSEKFGLVLKMQEPLFAIPIAKYSSPEHYL</sequence>
<dbReference type="PANTHER" id="PTHR47951:SF8">
    <property type="entry name" value="CYTOCHROME P450 93A2-LIKE"/>
    <property type="match status" value="1"/>
</dbReference>
<dbReference type="Proteomes" id="UP001280121">
    <property type="component" value="Unassembled WGS sequence"/>
</dbReference>
<gene>
    <name evidence="3" type="ORF">Ddye_013469</name>
</gene>
<evidence type="ECO:0008006" key="5">
    <source>
        <dbReference type="Google" id="ProtNLM"/>
    </source>
</evidence>
<dbReference type="GO" id="GO:0004497">
    <property type="term" value="F:monooxygenase activity"/>
    <property type="evidence" value="ECO:0007669"/>
    <property type="project" value="UniProtKB-KW"/>
</dbReference>
<dbReference type="InterPro" id="IPR001128">
    <property type="entry name" value="Cyt_P450"/>
</dbReference>
<protein>
    <recommendedName>
        <fullName evidence="5">Cytochrome P450</fullName>
    </recommendedName>
</protein>
<dbReference type="CDD" id="cd11073">
    <property type="entry name" value="CYP76-like"/>
    <property type="match status" value="1"/>
</dbReference>
<evidence type="ECO:0000256" key="1">
    <source>
        <dbReference type="PIRSR" id="PIRSR602401-1"/>
    </source>
</evidence>
<evidence type="ECO:0000256" key="2">
    <source>
        <dbReference type="RuleBase" id="RU000461"/>
    </source>
</evidence>